<dbReference type="RefSeq" id="WP_135347874.1">
    <property type="nucleotide sequence ID" value="NZ_SRJD01000005.1"/>
</dbReference>
<evidence type="ECO:0000313" key="4">
    <source>
        <dbReference type="Proteomes" id="UP000298347"/>
    </source>
</evidence>
<dbReference type="Pfam" id="PF13350">
    <property type="entry name" value="Y_phosphatase3"/>
    <property type="match status" value="1"/>
</dbReference>
<comment type="caution">
    <text evidence="3">The sequence shown here is derived from an EMBL/GenBank/DDBJ whole genome shotgun (WGS) entry which is preliminary data.</text>
</comment>
<sequence length="258" mass="29835">MEEKVLPERLLPLEGVFNFRDMGGIKAQDGRRIKKGLIFRAAELTGLTAGDIDYLKDLEIKYIYDYRDKEEADLKPDPQIGREKHERVAVNGEDKSTAHSEWDPETFYKTFTREKFTQVYAQMPIRNASYQRMMSLVARPEQNLPLVHHCTGGRDRTGVGAMLILKTLGVPTDTIMEDYMLSNQTLFVFHEEMFEEASHYISGTALKRFEDGFLLHEEFLEAAMQSISETYGTFEHYLSAEFGMTDKTREKIQDFCLE</sequence>
<comment type="similarity">
    <text evidence="1">Belongs to the protein-tyrosine phosphatase family.</text>
</comment>
<dbReference type="AlphaFoldDB" id="A0A4Z0GQL1"/>
<dbReference type="InterPro" id="IPR026893">
    <property type="entry name" value="Tyr/Ser_Pase_IphP-type"/>
</dbReference>
<feature type="region of interest" description="Disordered" evidence="2">
    <location>
        <begin position="74"/>
        <end position="98"/>
    </location>
</feature>
<dbReference type="OrthoDB" id="1188001at2"/>
<evidence type="ECO:0000313" key="3">
    <source>
        <dbReference type="EMBL" id="TGA98854.1"/>
    </source>
</evidence>
<evidence type="ECO:0000256" key="1">
    <source>
        <dbReference type="ARBA" id="ARBA00009580"/>
    </source>
</evidence>
<reference evidence="3 4" key="1">
    <citation type="journal article" date="2015" name="Int. J. Syst. Evol. Microbiol.">
        <title>Sporolactobacillus shoreae sp. nov. and Sporolactobacillus spathodeae sp. nov., two spore-forming lactic acid bacteria isolated from tree barks in Thailand.</title>
        <authorList>
            <person name="Thamacharoensuk T."/>
            <person name="Kitahara M."/>
            <person name="Ohkuma M."/>
            <person name="Thongchul N."/>
            <person name="Tanasupawat S."/>
        </authorList>
    </citation>
    <scope>NUCLEOTIDE SEQUENCE [LARGE SCALE GENOMIC DNA]</scope>
    <source>
        <strain evidence="3 4">BK92</strain>
    </source>
</reference>
<proteinExistence type="inferred from homology"/>
<dbReference type="PANTHER" id="PTHR31126">
    <property type="entry name" value="TYROSINE-PROTEIN PHOSPHATASE"/>
    <property type="match status" value="1"/>
</dbReference>
<dbReference type="Gene3D" id="3.90.190.10">
    <property type="entry name" value="Protein tyrosine phosphatase superfamily"/>
    <property type="match status" value="1"/>
</dbReference>
<dbReference type="EMBL" id="SRJD01000005">
    <property type="protein sequence ID" value="TGA98854.1"/>
    <property type="molecule type" value="Genomic_DNA"/>
</dbReference>
<dbReference type="PANTHER" id="PTHR31126:SF1">
    <property type="entry name" value="TYROSINE SPECIFIC PROTEIN PHOSPHATASES DOMAIN-CONTAINING PROTEIN"/>
    <property type="match status" value="1"/>
</dbReference>
<keyword evidence="4" id="KW-1185">Reference proteome</keyword>
<protein>
    <submittedName>
        <fullName evidence="3">Tyrosine-protein phosphatase</fullName>
    </submittedName>
</protein>
<evidence type="ECO:0000256" key="2">
    <source>
        <dbReference type="SAM" id="MobiDB-lite"/>
    </source>
</evidence>
<gene>
    <name evidence="3" type="ORF">E4665_05875</name>
</gene>
<dbReference type="SUPFAM" id="SSF52799">
    <property type="entry name" value="(Phosphotyrosine protein) phosphatases II"/>
    <property type="match status" value="1"/>
</dbReference>
<dbReference type="GO" id="GO:0004721">
    <property type="term" value="F:phosphoprotein phosphatase activity"/>
    <property type="evidence" value="ECO:0007669"/>
    <property type="project" value="InterPro"/>
</dbReference>
<accession>A0A4Z0GQL1</accession>
<dbReference type="InterPro" id="IPR029021">
    <property type="entry name" value="Prot-tyrosine_phosphatase-like"/>
</dbReference>
<dbReference type="Proteomes" id="UP000298347">
    <property type="component" value="Unassembled WGS sequence"/>
</dbReference>
<organism evidence="3 4">
    <name type="scientific">Sporolactobacillus shoreae</name>
    <dbReference type="NCBI Taxonomy" id="1465501"/>
    <lineage>
        <taxon>Bacteria</taxon>
        <taxon>Bacillati</taxon>
        <taxon>Bacillota</taxon>
        <taxon>Bacilli</taxon>
        <taxon>Bacillales</taxon>
        <taxon>Sporolactobacillaceae</taxon>
        <taxon>Sporolactobacillus</taxon>
    </lineage>
</organism>
<name>A0A4Z0GQL1_9BACL</name>